<dbReference type="NCBIfam" id="TIGR00400">
    <property type="entry name" value="mgtE"/>
    <property type="match status" value="1"/>
</dbReference>
<accession>D1AJ25</accession>
<dbReference type="InterPro" id="IPR046342">
    <property type="entry name" value="CBS_dom_sf"/>
</dbReference>
<feature type="transmembrane region" description="Helical" evidence="9">
    <location>
        <begin position="358"/>
        <end position="378"/>
    </location>
</feature>
<comment type="similarity">
    <text evidence="2 9">Belongs to the SLC41A transporter family.</text>
</comment>
<keyword evidence="5 9" id="KW-0460">Magnesium</keyword>
<dbReference type="PROSITE" id="PS51371">
    <property type="entry name" value="CBS"/>
    <property type="match status" value="1"/>
</dbReference>
<evidence type="ECO:0000256" key="1">
    <source>
        <dbReference type="ARBA" id="ARBA00004141"/>
    </source>
</evidence>
<keyword evidence="8" id="KW-0129">CBS domain</keyword>
<dbReference type="Proteomes" id="UP000000845">
    <property type="component" value="Chromosome"/>
</dbReference>
<dbReference type="Gene3D" id="1.10.357.20">
    <property type="entry name" value="SLC41 divalent cation transporters, integral membrane domain"/>
    <property type="match status" value="1"/>
</dbReference>
<dbReference type="RefSeq" id="WP_012861307.1">
    <property type="nucleotide sequence ID" value="NC_013517.1"/>
</dbReference>
<evidence type="ECO:0000256" key="8">
    <source>
        <dbReference type="PROSITE-ProRule" id="PRU00703"/>
    </source>
</evidence>
<evidence type="ECO:0000313" key="12">
    <source>
        <dbReference type="Proteomes" id="UP000000845"/>
    </source>
</evidence>
<dbReference type="InterPro" id="IPR006667">
    <property type="entry name" value="SLC41_membr_dom"/>
</dbReference>
<dbReference type="GO" id="GO:0005886">
    <property type="term" value="C:plasma membrane"/>
    <property type="evidence" value="ECO:0007669"/>
    <property type="project" value="UniProtKB-SubCell"/>
</dbReference>
<dbReference type="EMBL" id="CP001739">
    <property type="protein sequence ID" value="ACZ08713.1"/>
    <property type="molecule type" value="Genomic_DNA"/>
</dbReference>
<dbReference type="InterPro" id="IPR006668">
    <property type="entry name" value="Mg_transptr_MgtE_intracell_dom"/>
</dbReference>
<dbReference type="InterPro" id="IPR038076">
    <property type="entry name" value="MgtE_N_sf"/>
</dbReference>
<dbReference type="CDD" id="cd04606">
    <property type="entry name" value="CBS_pair_Mg_transporter"/>
    <property type="match status" value="1"/>
</dbReference>
<evidence type="ECO:0000256" key="6">
    <source>
        <dbReference type="ARBA" id="ARBA00022989"/>
    </source>
</evidence>
<dbReference type="SMART" id="SM00116">
    <property type="entry name" value="CBS"/>
    <property type="match status" value="1"/>
</dbReference>
<dbReference type="Pfam" id="PF03448">
    <property type="entry name" value="MgtE_N"/>
    <property type="match status" value="1"/>
</dbReference>
<feature type="domain" description="CBS" evidence="10">
    <location>
        <begin position="202"/>
        <end position="258"/>
    </location>
</feature>
<evidence type="ECO:0000256" key="5">
    <source>
        <dbReference type="ARBA" id="ARBA00022842"/>
    </source>
</evidence>
<evidence type="ECO:0000256" key="4">
    <source>
        <dbReference type="ARBA" id="ARBA00022692"/>
    </source>
</evidence>
<comment type="subcellular location">
    <subcellularLocation>
        <location evidence="9">Cell membrane</location>
        <topology evidence="9">Multi-pass membrane protein</topology>
    </subcellularLocation>
    <subcellularLocation>
        <location evidence="1">Membrane</location>
        <topology evidence="1">Multi-pass membrane protein</topology>
    </subcellularLocation>
</comment>
<evidence type="ECO:0000256" key="2">
    <source>
        <dbReference type="ARBA" id="ARBA00009749"/>
    </source>
</evidence>
<keyword evidence="7 9" id="KW-0472">Membrane</keyword>
<feature type="transmembrane region" description="Helical" evidence="9">
    <location>
        <begin position="419"/>
        <end position="446"/>
    </location>
</feature>
<dbReference type="SUPFAM" id="SSF161093">
    <property type="entry name" value="MgtE membrane domain-like"/>
    <property type="match status" value="1"/>
</dbReference>
<evidence type="ECO:0000313" key="11">
    <source>
        <dbReference type="EMBL" id="ACZ08713.1"/>
    </source>
</evidence>
<evidence type="ECO:0000259" key="10">
    <source>
        <dbReference type="PROSITE" id="PS51371"/>
    </source>
</evidence>
<comment type="subunit">
    <text evidence="9">Homodimer.</text>
</comment>
<dbReference type="Pfam" id="PF01769">
    <property type="entry name" value="MgtE"/>
    <property type="match status" value="1"/>
</dbReference>
<keyword evidence="12" id="KW-1185">Reference proteome</keyword>
<evidence type="ECO:0000256" key="9">
    <source>
        <dbReference type="RuleBase" id="RU362011"/>
    </source>
</evidence>
<keyword evidence="3 9" id="KW-0813">Transport</keyword>
<feature type="transmembrane region" description="Helical" evidence="9">
    <location>
        <begin position="384"/>
        <end position="407"/>
    </location>
</feature>
<dbReference type="HOGENOM" id="CLU_037408_1_1_0"/>
<sequence>MDENEEVVEEITEEIVKIRTKHELENYLKENHFIDIAESFEELDDSELKRILSLMSDENKAKVIEQADEELQEKILELFSDEEIIQIFSHMSPDDITDILGYIEFQKRKSILDNMKRSEANKLRELLGYEEDSAGGIMTTRYIAFKEELLIKDIMAKIKIIAPKTEVIEKIFVLNNKRELVGEADLRDILISPDDMQLKEIKNENIISVHPDVDQEDVARTVSKYDLKVIPVVSRRNQLLGIITIDDIIDVILEEGTEDILKLGGVSEEENINSKLLISIRKRLPWLVVNLGTAFLASFVVGSFQGTISRAVILATAMPIVAGMGGNAGTQSLTVTIRGIALGELSMVDNSKMVLKQIFVGFINGAVLGSITGFIMFLVNKNVFLGLIIFLAMIGNLTIACLTGFLIPVTLKRLKIDPALASAVLLTTFTDVCGFFLFLGLAQIFIQKLI</sequence>
<reference evidence="11 12" key="2">
    <citation type="journal article" date="2010" name="Stand. Genomic Sci.">
        <title>Complete genome sequence of Sebaldella termitidis type strain (NCTC 11300).</title>
        <authorList>
            <person name="Harmon-Smith M."/>
            <person name="Celia L."/>
            <person name="Chertkov O."/>
            <person name="Lapidus A."/>
            <person name="Copeland A."/>
            <person name="Glavina Del Rio T."/>
            <person name="Nolan M."/>
            <person name="Lucas S."/>
            <person name="Tice H."/>
            <person name="Cheng J.F."/>
            <person name="Han C."/>
            <person name="Detter J.C."/>
            <person name="Bruce D."/>
            <person name="Goodwin L."/>
            <person name="Pitluck S."/>
            <person name="Pati A."/>
            <person name="Liolios K."/>
            <person name="Ivanova N."/>
            <person name="Mavromatis K."/>
            <person name="Mikhailova N."/>
            <person name="Chen A."/>
            <person name="Palaniappan K."/>
            <person name="Land M."/>
            <person name="Hauser L."/>
            <person name="Chang Y.J."/>
            <person name="Jeffries C.D."/>
            <person name="Brettin T."/>
            <person name="Goker M."/>
            <person name="Beck B."/>
            <person name="Bristow J."/>
            <person name="Eisen J.A."/>
            <person name="Markowitz V."/>
            <person name="Hugenholtz P."/>
            <person name="Kyrpides N.C."/>
            <person name="Klenk H.P."/>
            <person name="Chen F."/>
        </authorList>
    </citation>
    <scope>NUCLEOTIDE SEQUENCE [LARGE SCALE GENOMIC DNA]</scope>
    <source>
        <strain evidence="12">ATCC 33386 / NCTC 11300</strain>
    </source>
</reference>
<name>D1AJ25_SEBTE</name>
<keyword evidence="4 9" id="KW-0812">Transmembrane</keyword>
<dbReference type="Gene3D" id="3.10.580.10">
    <property type="entry name" value="CBS-domain"/>
    <property type="match status" value="1"/>
</dbReference>
<dbReference type="GO" id="GO:0015095">
    <property type="term" value="F:magnesium ion transmembrane transporter activity"/>
    <property type="evidence" value="ECO:0007669"/>
    <property type="project" value="UniProtKB-UniRule"/>
</dbReference>
<dbReference type="InterPro" id="IPR036739">
    <property type="entry name" value="SLC41_membr_dom_sf"/>
</dbReference>
<keyword evidence="6 9" id="KW-1133">Transmembrane helix</keyword>
<dbReference type="AlphaFoldDB" id="D1AJ25"/>
<gene>
    <name evidence="11" type="ordered locus">Sterm_1855</name>
</gene>
<dbReference type="GO" id="GO:0046872">
    <property type="term" value="F:metal ion binding"/>
    <property type="evidence" value="ECO:0007669"/>
    <property type="project" value="UniProtKB-KW"/>
</dbReference>
<dbReference type="SUPFAM" id="SSF158791">
    <property type="entry name" value="MgtE N-terminal domain-like"/>
    <property type="match status" value="1"/>
</dbReference>
<comment type="function">
    <text evidence="9">Acts as a magnesium transporter.</text>
</comment>
<protein>
    <recommendedName>
        <fullName evidence="9">Magnesium transporter MgtE</fullName>
    </recommendedName>
</protein>
<feature type="transmembrane region" description="Helical" evidence="9">
    <location>
        <begin position="311"/>
        <end position="337"/>
    </location>
</feature>
<dbReference type="STRING" id="526218.Sterm_1855"/>
<evidence type="ECO:0000256" key="3">
    <source>
        <dbReference type="ARBA" id="ARBA00022448"/>
    </source>
</evidence>
<dbReference type="Gene3D" id="1.25.60.10">
    <property type="entry name" value="MgtE N-terminal domain-like"/>
    <property type="match status" value="1"/>
</dbReference>
<evidence type="ECO:0000256" key="7">
    <source>
        <dbReference type="ARBA" id="ARBA00023136"/>
    </source>
</evidence>
<dbReference type="InterPro" id="IPR000644">
    <property type="entry name" value="CBS_dom"/>
</dbReference>
<keyword evidence="9" id="KW-1003">Cell membrane</keyword>
<dbReference type="SUPFAM" id="SSF54631">
    <property type="entry name" value="CBS-domain pair"/>
    <property type="match status" value="1"/>
</dbReference>
<dbReference type="SMART" id="SM00924">
    <property type="entry name" value="MgtE_N"/>
    <property type="match status" value="1"/>
</dbReference>
<dbReference type="PANTHER" id="PTHR43773">
    <property type="entry name" value="MAGNESIUM TRANSPORTER MGTE"/>
    <property type="match status" value="1"/>
</dbReference>
<proteinExistence type="inferred from homology"/>
<dbReference type="eggNOG" id="COG2239">
    <property type="taxonomic scope" value="Bacteria"/>
</dbReference>
<dbReference type="Pfam" id="PF00571">
    <property type="entry name" value="CBS"/>
    <property type="match status" value="1"/>
</dbReference>
<feature type="transmembrane region" description="Helical" evidence="9">
    <location>
        <begin position="284"/>
        <end position="305"/>
    </location>
</feature>
<dbReference type="InterPro" id="IPR006669">
    <property type="entry name" value="MgtE_transporter"/>
</dbReference>
<dbReference type="KEGG" id="str:Sterm_1855"/>
<organism evidence="11 12">
    <name type="scientific">Sebaldella termitidis (strain ATCC 33386 / NCTC 11300)</name>
    <dbReference type="NCBI Taxonomy" id="526218"/>
    <lineage>
        <taxon>Bacteria</taxon>
        <taxon>Fusobacteriati</taxon>
        <taxon>Fusobacteriota</taxon>
        <taxon>Fusobacteriia</taxon>
        <taxon>Fusobacteriales</taxon>
        <taxon>Leptotrichiaceae</taxon>
        <taxon>Sebaldella</taxon>
    </lineage>
</organism>
<reference evidence="12" key="1">
    <citation type="submission" date="2009-09" db="EMBL/GenBank/DDBJ databases">
        <title>The complete chromosome of Sebaldella termitidis ATCC 33386.</title>
        <authorList>
            <consortium name="US DOE Joint Genome Institute (JGI-PGF)"/>
            <person name="Lucas S."/>
            <person name="Copeland A."/>
            <person name="Lapidus A."/>
            <person name="Glavina del Rio T."/>
            <person name="Dalin E."/>
            <person name="Tice H."/>
            <person name="Bruce D."/>
            <person name="Goodwin L."/>
            <person name="Pitluck S."/>
            <person name="Kyrpides N."/>
            <person name="Mavromatis K."/>
            <person name="Ivanova N."/>
            <person name="Mikhailova N."/>
            <person name="Sims D."/>
            <person name="Meincke L."/>
            <person name="Brettin T."/>
            <person name="Detter J.C."/>
            <person name="Han C."/>
            <person name="Larimer F."/>
            <person name="Land M."/>
            <person name="Hauser L."/>
            <person name="Markowitz V."/>
            <person name="Cheng J.F."/>
            <person name="Hugenholtz P."/>
            <person name="Woyke T."/>
            <person name="Wu D."/>
            <person name="Eisen J.A."/>
        </authorList>
    </citation>
    <scope>NUCLEOTIDE SEQUENCE [LARGE SCALE GENOMIC DNA]</scope>
    <source>
        <strain evidence="12">ATCC 33386 / NCTC 11300</strain>
    </source>
</reference>
<keyword evidence="9" id="KW-0479">Metal-binding</keyword>
<dbReference type="PANTHER" id="PTHR43773:SF1">
    <property type="entry name" value="MAGNESIUM TRANSPORTER MGTE"/>
    <property type="match status" value="1"/>
</dbReference>